<dbReference type="InterPro" id="IPR003370">
    <property type="entry name" value="Chromate_transpt"/>
</dbReference>
<organism evidence="8 9">
    <name type="scientific">Deinococcus ficus</name>
    <dbReference type="NCBI Taxonomy" id="317577"/>
    <lineage>
        <taxon>Bacteria</taxon>
        <taxon>Thermotogati</taxon>
        <taxon>Deinococcota</taxon>
        <taxon>Deinococci</taxon>
        <taxon>Deinococcales</taxon>
        <taxon>Deinococcaceae</taxon>
        <taxon>Deinococcus</taxon>
    </lineage>
</organism>
<evidence type="ECO:0000256" key="6">
    <source>
        <dbReference type="ARBA" id="ARBA00023136"/>
    </source>
</evidence>
<evidence type="ECO:0000256" key="7">
    <source>
        <dbReference type="SAM" id="Phobius"/>
    </source>
</evidence>
<dbReference type="EMBL" id="CP021081">
    <property type="protein sequence ID" value="ASN80840.1"/>
    <property type="molecule type" value="Genomic_DNA"/>
</dbReference>
<feature type="transmembrane region" description="Helical" evidence="7">
    <location>
        <begin position="65"/>
        <end position="85"/>
    </location>
</feature>
<evidence type="ECO:0000256" key="2">
    <source>
        <dbReference type="ARBA" id="ARBA00005262"/>
    </source>
</evidence>
<keyword evidence="5 7" id="KW-1133">Transmembrane helix</keyword>
<dbReference type="RefSeq" id="WP_027461602.1">
    <property type="nucleotide sequence ID" value="NZ_CP021081.1"/>
</dbReference>
<proteinExistence type="inferred from homology"/>
<dbReference type="GO" id="GO:0015109">
    <property type="term" value="F:chromate transmembrane transporter activity"/>
    <property type="evidence" value="ECO:0007669"/>
    <property type="project" value="InterPro"/>
</dbReference>
<dbReference type="Proteomes" id="UP000259030">
    <property type="component" value="Chromosome"/>
</dbReference>
<sequence length="173" mass="18217">MPEAAPLQLAWEFIRIGLISFGAANLPEMERVLVTLRGWIDARTLASGLALGQLMPGPNLLAVTHYGYAIQGLGGALIATAAFYVPTSALSAGVARLWDRHRANTWVNALRSALLPFGAGVMLASTLVLARTSLHGWTDLLITAVAFGLLWYAKVNSAVVVLGAAVLGVLLSL</sequence>
<reference evidence="8 9" key="1">
    <citation type="submission" date="2017-05" db="EMBL/GenBank/DDBJ databases">
        <title>The complete genome sequence of Deinococcus ficus isolated from the rhizosphere of the Ficus religiosa L. in Taiwan.</title>
        <authorList>
            <person name="Wu K.-M."/>
            <person name="Liao T.-L."/>
            <person name="Liu Y.-M."/>
            <person name="Young C.-C."/>
            <person name="Tsai S.-F."/>
        </authorList>
    </citation>
    <scope>NUCLEOTIDE SEQUENCE [LARGE SCALE GENOMIC DNA]</scope>
    <source>
        <strain evidence="8 9">CC-FR2-10</strain>
    </source>
</reference>
<dbReference type="AlphaFoldDB" id="A0A221SW37"/>
<protein>
    <submittedName>
        <fullName evidence="8">Chromate transporter</fullName>
    </submittedName>
</protein>
<evidence type="ECO:0000256" key="5">
    <source>
        <dbReference type="ARBA" id="ARBA00022989"/>
    </source>
</evidence>
<evidence type="ECO:0000313" key="9">
    <source>
        <dbReference type="Proteomes" id="UP000259030"/>
    </source>
</evidence>
<feature type="transmembrane region" description="Helical" evidence="7">
    <location>
        <begin position="106"/>
        <end position="129"/>
    </location>
</feature>
<evidence type="ECO:0000313" key="8">
    <source>
        <dbReference type="EMBL" id="ASN80840.1"/>
    </source>
</evidence>
<keyword evidence="4 7" id="KW-0812">Transmembrane</keyword>
<name>A0A221SW37_9DEIO</name>
<dbReference type="STRING" id="317577.GCA_000419625_02453"/>
<dbReference type="PANTHER" id="PTHR43663">
    <property type="entry name" value="CHROMATE TRANSPORT PROTEIN-RELATED"/>
    <property type="match status" value="1"/>
</dbReference>
<evidence type="ECO:0000256" key="4">
    <source>
        <dbReference type="ARBA" id="ARBA00022692"/>
    </source>
</evidence>
<comment type="subcellular location">
    <subcellularLocation>
        <location evidence="1">Cell membrane</location>
        <topology evidence="1">Multi-pass membrane protein</topology>
    </subcellularLocation>
</comment>
<evidence type="ECO:0000256" key="3">
    <source>
        <dbReference type="ARBA" id="ARBA00022475"/>
    </source>
</evidence>
<dbReference type="Pfam" id="PF02417">
    <property type="entry name" value="Chromate_transp"/>
    <property type="match status" value="1"/>
</dbReference>
<dbReference type="InterPro" id="IPR052518">
    <property type="entry name" value="CHR_Transporter"/>
</dbReference>
<evidence type="ECO:0000256" key="1">
    <source>
        <dbReference type="ARBA" id="ARBA00004651"/>
    </source>
</evidence>
<keyword evidence="3" id="KW-1003">Cell membrane</keyword>
<feature type="transmembrane region" description="Helical" evidence="7">
    <location>
        <begin position="149"/>
        <end position="171"/>
    </location>
</feature>
<dbReference type="GO" id="GO:0005886">
    <property type="term" value="C:plasma membrane"/>
    <property type="evidence" value="ECO:0007669"/>
    <property type="project" value="UniProtKB-SubCell"/>
</dbReference>
<keyword evidence="9" id="KW-1185">Reference proteome</keyword>
<accession>A0A221SW37</accession>
<dbReference type="KEGG" id="dfc:DFI_07330"/>
<comment type="similarity">
    <text evidence="2">Belongs to the chromate ion transporter (CHR) (TC 2.A.51) family.</text>
</comment>
<gene>
    <name evidence="8" type="ORF">DFI_07330</name>
</gene>
<dbReference type="PANTHER" id="PTHR43663:SF1">
    <property type="entry name" value="CHROMATE TRANSPORTER"/>
    <property type="match status" value="1"/>
</dbReference>
<keyword evidence="6 7" id="KW-0472">Membrane</keyword>